<keyword evidence="2" id="KW-1133">Transmembrane helix</keyword>
<dbReference type="GO" id="GO:0006508">
    <property type="term" value="P:proteolysis"/>
    <property type="evidence" value="ECO:0007669"/>
    <property type="project" value="InterPro"/>
</dbReference>
<dbReference type="STRING" id="1202772.A0A1V9YQ57"/>
<organism evidence="4 5">
    <name type="scientific">Achlya hypogyna</name>
    <name type="common">Oomycete</name>
    <name type="synonym">Protoachlya hypogyna</name>
    <dbReference type="NCBI Taxonomy" id="1202772"/>
    <lineage>
        <taxon>Eukaryota</taxon>
        <taxon>Sar</taxon>
        <taxon>Stramenopiles</taxon>
        <taxon>Oomycota</taxon>
        <taxon>Saprolegniomycetes</taxon>
        <taxon>Saprolegniales</taxon>
        <taxon>Achlyaceae</taxon>
        <taxon>Achlya</taxon>
    </lineage>
</organism>
<keyword evidence="3" id="KW-0732">Signal</keyword>
<dbReference type="Proteomes" id="UP000243579">
    <property type="component" value="Unassembled WGS sequence"/>
</dbReference>
<evidence type="ECO:0000313" key="5">
    <source>
        <dbReference type="Proteomes" id="UP000243579"/>
    </source>
</evidence>
<name>A0A1V9YQ57_ACHHY</name>
<dbReference type="GO" id="GO:0070004">
    <property type="term" value="F:cysteine-type exopeptidase activity"/>
    <property type="evidence" value="ECO:0007669"/>
    <property type="project" value="InterPro"/>
</dbReference>
<feature type="transmembrane region" description="Helical" evidence="2">
    <location>
        <begin position="613"/>
        <end position="635"/>
    </location>
</feature>
<keyword evidence="2" id="KW-0472">Membrane</keyword>
<proteinExistence type="inferred from homology"/>
<comment type="caution">
    <text evidence="4">The sequence shown here is derived from an EMBL/GenBank/DDBJ whole genome shotgun (WGS) entry which is preliminary data.</text>
</comment>
<feature type="signal peptide" evidence="3">
    <location>
        <begin position="1"/>
        <end position="17"/>
    </location>
</feature>
<dbReference type="EMBL" id="JNBR01001420">
    <property type="protein sequence ID" value="OQR87886.1"/>
    <property type="molecule type" value="Genomic_DNA"/>
</dbReference>
<evidence type="ECO:0000313" key="4">
    <source>
        <dbReference type="EMBL" id="OQR87886.1"/>
    </source>
</evidence>
<dbReference type="GO" id="GO:0016805">
    <property type="term" value="F:dipeptidase activity"/>
    <property type="evidence" value="ECO:0007669"/>
    <property type="project" value="InterPro"/>
</dbReference>
<reference evidence="4 5" key="1">
    <citation type="journal article" date="2014" name="Genome Biol. Evol.">
        <title>The secreted proteins of Achlya hypogyna and Thraustotheca clavata identify the ancestral oomycete secretome and reveal gene acquisitions by horizontal gene transfer.</title>
        <authorList>
            <person name="Misner I."/>
            <person name="Blouin N."/>
            <person name="Leonard G."/>
            <person name="Richards T.A."/>
            <person name="Lane C.E."/>
        </authorList>
    </citation>
    <scope>NUCLEOTIDE SEQUENCE [LARGE SCALE GENOMIC DNA]</scope>
    <source>
        <strain evidence="4 5">ATCC 48635</strain>
    </source>
</reference>
<dbReference type="OrthoDB" id="71929at2759"/>
<feature type="chain" id="PRO_5012890291" evidence="3">
    <location>
        <begin position="18"/>
        <end position="658"/>
    </location>
</feature>
<dbReference type="Pfam" id="PF03577">
    <property type="entry name" value="Peptidase_C69"/>
    <property type="match status" value="1"/>
</dbReference>
<evidence type="ECO:0000256" key="1">
    <source>
        <dbReference type="ARBA" id="ARBA00005705"/>
    </source>
</evidence>
<protein>
    <submittedName>
        <fullName evidence="4">Peptidase</fullName>
    </submittedName>
</protein>
<dbReference type="AlphaFoldDB" id="A0A1V9YQ57"/>
<keyword evidence="2" id="KW-0812">Transmembrane</keyword>
<keyword evidence="5" id="KW-1185">Reference proteome</keyword>
<dbReference type="InterPro" id="IPR005322">
    <property type="entry name" value="Peptidase_C69"/>
</dbReference>
<dbReference type="PANTHER" id="PTHR12994">
    <property type="entry name" value="SECERNIN"/>
    <property type="match status" value="1"/>
</dbReference>
<comment type="similarity">
    <text evidence="1">Belongs to the peptidase C69 family. Secernin subfamily.</text>
</comment>
<sequence>MRLTIAAVAAVAAIGNACTLIGVGSKATHDGSTMVAHTNDAGSNPNDLRLVRVPAMKFPPGAQRPVYEVLRNGTPRFTSEHRGPNYAVQPGQILSTPLGFIPQVNSTYAYWDHDYGMQNEVQLSIAESTCSCKTAGWPSSLPHGRNIMSIEELSKIALERCDTAICAVDTMGALAEEYGFFGEYSEDPTSPEYSSSCEALGIADKYGDLWLFHVLTGRDNGGAIWAAQKVADTDIVAVPNTFVIRELNLSDPSKFRASKDVASLAYEMGWAARDTPFDFTAAYGFVNASSAKPLYGGRRMWRIYDLVAPSLQLDPTLGFHARVPTYPFSVAPDALVTPESIMRILQDHYEGSVFDLTKGAAAGPFGDPTRYATPKGAVAGNWERAISMHRTTHSFVLQTRRRPDLSDGVAGLAWYAHGEPANAVYFPIACGQNSLPDVFVSGLRGVFDSTSAWWAFHFVSNWAHLRYNRIHRSIAIKRDAHQMAARVLQLEVDASCIGGLAADKCAAPVFNNFIVDVVARWWEFAWHLVGKFNDGYIIVSNTIGGVHNGGYPSEWLQTTDFVSYPSHYNPPAAVVEQELYASAVYGDGTPTIIVTTSEASVASGAWEALPPGFLLGFGCGMGVLLVVGAILGFVVSRRKTEQPPALTKDAPEVTTESV</sequence>
<dbReference type="PANTHER" id="PTHR12994:SF17">
    <property type="entry name" value="LD30995P"/>
    <property type="match status" value="1"/>
</dbReference>
<gene>
    <name evidence="4" type="ORF">ACHHYP_07895</name>
</gene>
<accession>A0A1V9YQ57</accession>
<evidence type="ECO:0000256" key="3">
    <source>
        <dbReference type="SAM" id="SignalP"/>
    </source>
</evidence>
<evidence type="ECO:0000256" key="2">
    <source>
        <dbReference type="SAM" id="Phobius"/>
    </source>
</evidence>